<protein>
    <submittedName>
        <fullName evidence="2">Uncharacterized protein</fullName>
    </submittedName>
</protein>
<reference evidence="2" key="1">
    <citation type="journal article" date="2012" name="PLoS ONE">
        <title>Gene sets for utilization of primary and secondary nutrition supplies in the distal gut of endangered iberian lynx.</title>
        <authorList>
            <person name="Alcaide M."/>
            <person name="Messina E."/>
            <person name="Richter M."/>
            <person name="Bargiela R."/>
            <person name="Peplies J."/>
            <person name="Huws S.A."/>
            <person name="Newbold C.J."/>
            <person name="Golyshin P.N."/>
            <person name="Simon M.A."/>
            <person name="Lopez G."/>
            <person name="Yakimov M.M."/>
            <person name="Ferrer M."/>
        </authorList>
    </citation>
    <scope>NUCLEOTIDE SEQUENCE</scope>
</reference>
<keyword evidence="1" id="KW-0812">Transmembrane</keyword>
<proteinExistence type="predicted"/>
<dbReference type="AlphaFoldDB" id="J9F323"/>
<accession>J9F323</accession>
<name>J9F323_9ZZZZ</name>
<evidence type="ECO:0000256" key="1">
    <source>
        <dbReference type="SAM" id="Phobius"/>
    </source>
</evidence>
<comment type="caution">
    <text evidence="2">The sequence shown here is derived from an EMBL/GenBank/DDBJ whole genome shotgun (WGS) entry which is preliminary data.</text>
</comment>
<gene>
    <name evidence="2" type="ORF">EVA_22606</name>
</gene>
<sequence>DEISRLLETCDSFVEKAVSFFFSYLLIVIILTPVALSA</sequence>
<organism evidence="2">
    <name type="scientific">gut metagenome</name>
    <dbReference type="NCBI Taxonomy" id="749906"/>
    <lineage>
        <taxon>unclassified sequences</taxon>
        <taxon>metagenomes</taxon>
        <taxon>organismal metagenomes</taxon>
    </lineage>
</organism>
<feature type="transmembrane region" description="Helical" evidence="1">
    <location>
        <begin position="17"/>
        <end position="36"/>
    </location>
</feature>
<evidence type="ECO:0000313" key="2">
    <source>
        <dbReference type="EMBL" id="EJW89291.1"/>
    </source>
</evidence>
<keyword evidence="1" id="KW-1133">Transmembrane helix</keyword>
<keyword evidence="1" id="KW-0472">Membrane</keyword>
<feature type="non-terminal residue" evidence="2">
    <location>
        <position position="1"/>
    </location>
</feature>
<dbReference type="EMBL" id="AMCI01009572">
    <property type="protein sequence ID" value="EJW89291.1"/>
    <property type="molecule type" value="Genomic_DNA"/>
</dbReference>